<organism evidence="1 2">
    <name type="scientific">Posidoniimonas corsicana</name>
    <dbReference type="NCBI Taxonomy" id="1938618"/>
    <lineage>
        <taxon>Bacteria</taxon>
        <taxon>Pseudomonadati</taxon>
        <taxon>Planctomycetota</taxon>
        <taxon>Planctomycetia</taxon>
        <taxon>Pirellulales</taxon>
        <taxon>Lacipirellulaceae</taxon>
        <taxon>Posidoniimonas</taxon>
    </lineage>
</organism>
<dbReference type="Proteomes" id="UP000316714">
    <property type="component" value="Unassembled WGS sequence"/>
</dbReference>
<evidence type="ECO:0000313" key="1">
    <source>
        <dbReference type="EMBL" id="TWT36496.1"/>
    </source>
</evidence>
<accession>A0A5C5VD24</accession>
<protein>
    <submittedName>
        <fullName evidence="1">Uncharacterized protein</fullName>
    </submittedName>
</protein>
<comment type="caution">
    <text evidence="1">The sequence shown here is derived from an EMBL/GenBank/DDBJ whole genome shotgun (WGS) entry which is preliminary data.</text>
</comment>
<keyword evidence="2" id="KW-1185">Reference proteome</keyword>
<sequence>MKVEYINGVPRIKPAWRPRFSFKTFLLLTGVTSLPLYWYSRPEEHWHVHENAIVCWREFGLLGSQKAARSVIFLPENCFPRIGDCWECPNFVGRCLQDAKRDQHLHSDHVLWQATSEGISHIEHEGAMSPSRLSRYLATTPQGKRTAKGFAQFCEELRGDIPD</sequence>
<dbReference type="EMBL" id="SIHJ01000001">
    <property type="protein sequence ID" value="TWT36496.1"/>
    <property type="molecule type" value="Genomic_DNA"/>
</dbReference>
<proteinExistence type="predicted"/>
<name>A0A5C5VD24_9BACT</name>
<evidence type="ECO:0000313" key="2">
    <source>
        <dbReference type="Proteomes" id="UP000316714"/>
    </source>
</evidence>
<reference evidence="1 2" key="1">
    <citation type="submission" date="2019-02" db="EMBL/GenBank/DDBJ databases">
        <title>Deep-cultivation of Planctomycetes and their phenomic and genomic characterization uncovers novel biology.</title>
        <authorList>
            <person name="Wiegand S."/>
            <person name="Jogler M."/>
            <person name="Boedeker C."/>
            <person name="Pinto D."/>
            <person name="Vollmers J."/>
            <person name="Rivas-Marin E."/>
            <person name="Kohn T."/>
            <person name="Peeters S.H."/>
            <person name="Heuer A."/>
            <person name="Rast P."/>
            <person name="Oberbeckmann S."/>
            <person name="Bunk B."/>
            <person name="Jeske O."/>
            <person name="Meyerdierks A."/>
            <person name="Storesund J.E."/>
            <person name="Kallscheuer N."/>
            <person name="Luecker S."/>
            <person name="Lage O.M."/>
            <person name="Pohl T."/>
            <person name="Merkel B.J."/>
            <person name="Hornburger P."/>
            <person name="Mueller R.-W."/>
            <person name="Bruemmer F."/>
            <person name="Labrenz M."/>
            <person name="Spormann A.M."/>
            <person name="Op Den Camp H."/>
            <person name="Overmann J."/>
            <person name="Amann R."/>
            <person name="Jetten M.S.M."/>
            <person name="Mascher T."/>
            <person name="Medema M.H."/>
            <person name="Devos D.P."/>
            <person name="Kaster A.-K."/>
            <person name="Ovreas L."/>
            <person name="Rohde M."/>
            <person name="Galperin M.Y."/>
            <person name="Jogler C."/>
        </authorList>
    </citation>
    <scope>NUCLEOTIDE SEQUENCE [LARGE SCALE GENOMIC DNA]</scope>
    <source>
        <strain evidence="1 2">KOR34</strain>
    </source>
</reference>
<dbReference type="AlphaFoldDB" id="A0A5C5VD24"/>
<gene>
    <name evidence="1" type="ORF">KOR34_14020</name>
</gene>